<organism evidence="1 2">
    <name type="scientific">Thalassobaculum fulvum</name>
    <dbReference type="NCBI Taxonomy" id="1633335"/>
    <lineage>
        <taxon>Bacteria</taxon>
        <taxon>Pseudomonadati</taxon>
        <taxon>Pseudomonadota</taxon>
        <taxon>Alphaproteobacteria</taxon>
        <taxon>Rhodospirillales</taxon>
        <taxon>Thalassobaculaceae</taxon>
        <taxon>Thalassobaculum</taxon>
    </lineage>
</organism>
<name>A0A918XU97_9PROT</name>
<accession>A0A918XU97</accession>
<evidence type="ECO:0000313" key="2">
    <source>
        <dbReference type="Proteomes" id="UP000630353"/>
    </source>
</evidence>
<dbReference type="Pfam" id="PF07310">
    <property type="entry name" value="PAS_5"/>
    <property type="match status" value="1"/>
</dbReference>
<reference evidence="1" key="1">
    <citation type="journal article" date="2014" name="Int. J. Syst. Evol. Microbiol.">
        <title>Complete genome sequence of Corynebacterium casei LMG S-19264T (=DSM 44701T), isolated from a smear-ripened cheese.</title>
        <authorList>
            <consortium name="US DOE Joint Genome Institute (JGI-PGF)"/>
            <person name="Walter F."/>
            <person name="Albersmeier A."/>
            <person name="Kalinowski J."/>
            <person name="Ruckert C."/>
        </authorList>
    </citation>
    <scope>NUCLEOTIDE SEQUENCE</scope>
    <source>
        <strain evidence="1">KCTC 42651</strain>
    </source>
</reference>
<dbReference type="RefSeq" id="WP_189990813.1">
    <property type="nucleotide sequence ID" value="NZ_BMZS01000006.1"/>
</dbReference>
<dbReference type="EMBL" id="BMZS01000006">
    <property type="protein sequence ID" value="GHD53010.1"/>
    <property type="molecule type" value="Genomic_DNA"/>
</dbReference>
<dbReference type="AlphaFoldDB" id="A0A918XU97"/>
<evidence type="ECO:0008006" key="3">
    <source>
        <dbReference type="Google" id="ProtNLM"/>
    </source>
</evidence>
<dbReference type="InterPro" id="IPR009922">
    <property type="entry name" value="DUF1457"/>
</dbReference>
<sequence length="175" mass="20372">MTIDPLRPENWVPYSPEHASEAAVRLHDYWASKRAAPDMVPSRDDIRPEEIKPLLPFVWIMDFERQTRTFRYRLIGTAVVEGVGRDYTGRTLKECHPNAGAYEFATRALTRILEDRQPLWRRGVPMFHHETEALRLENLALPLASDRRTADRILGLTLFFDSENRLYRPGVIRAT</sequence>
<reference evidence="1" key="2">
    <citation type="submission" date="2020-09" db="EMBL/GenBank/DDBJ databases">
        <authorList>
            <person name="Sun Q."/>
            <person name="Kim S."/>
        </authorList>
    </citation>
    <scope>NUCLEOTIDE SEQUENCE</scope>
    <source>
        <strain evidence="1">KCTC 42651</strain>
    </source>
</reference>
<protein>
    <recommendedName>
        <fullName evidence="3">PAS domain-containing protein</fullName>
    </recommendedName>
</protein>
<proteinExistence type="predicted"/>
<dbReference type="Proteomes" id="UP000630353">
    <property type="component" value="Unassembled WGS sequence"/>
</dbReference>
<comment type="caution">
    <text evidence="1">The sequence shown here is derived from an EMBL/GenBank/DDBJ whole genome shotgun (WGS) entry which is preliminary data.</text>
</comment>
<keyword evidence="2" id="KW-1185">Reference proteome</keyword>
<gene>
    <name evidence="1" type="ORF">GCM10017083_29100</name>
</gene>
<evidence type="ECO:0000313" key="1">
    <source>
        <dbReference type="EMBL" id="GHD53010.1"/>
    </source>
</evidence>